<proteinExistence type="predicted"/>
<evidence type="ECO:0000313" key="2">
    <source>
        <dbReference type="Proteomes" id="UP000691718"/>
    </source>
</evidence>
<protein>
    <submittedName>
        <fullName evidence="1">(apollo) hypothetical protein</fullName>
    </submittedName>
</protein>
<accession>A0A8S3W4Y2</accession>
<gene>
    <name evidence="1" type="ORF">PAPOLLO_LOCUS2150</name>
</gene>
<organism evidence="1 2">
    <name type="scientific">Parnassius apollo</name>
    <name type="common">Apollo butterfly</name>
    <name type="synonym">Papilio apollo</name>
    <dbReference type="NCBI Taxonomy" id="110799"/>
    <lineage>
        <taxon>Eukaryota</taxon>
        <taxon>Metazoa</taxon>
        <taxon>Ecdysozoa</taxon>
        <taxon>Arthropoda</taxon>
        <taxon>Hexapoda</taxon>
        <taxon>Insecta</taxon>
        <taxon>Pterygota</taxon>
        <taxon>Neoptera</taxon>
        <taxon>Endopterygota</taxon>
        <taxon>Lepidoptera</taxon>
        <taxon>Glossata</taxon>
        <taxon>Ditrysia</taxon>
        <taxon>Papilionoidea</taxon>
        <taxon>Papilionidae</taxon>
        <taxon>Parnassiinae</taxon>
        <taxon>Parnassini</taxon>
        <taxon>Parnassius</taxon>
        <taxon>Parnassius</taxon>
    </lineage>
</organism>
<name>A0A8S3W4Y2_PARAO</name>
<dbReference type="AlphaFoldDB" id="A0A8S3W4Y2"/>
<dbReference type="OrthoDB" id="7681714at2759"/>
<dbReference type="Proteomes" id="UP000691718">
    <property type="component" value="Unassembled WGS sequence"/>
</dbReference>
<reference evidence="1" key="1">
    <citation type="submission" date="2021-04" db="EMBL/GenBank/DDBJ databases">
        <authorList>
            <person name="Tunstrom K."/>
        </authorList>
    </citation>
    <scope>NUCLEOTIDE SEQUENCE</scope>
</reference>
<comment type="caution">
    <text evidence="1">The sequence shown here is derived from an EMBL/GenBank/DDBJ whole genome shotgun (WGS) entry which is preliminary data.</text>
</comment>
<evidence type="ECO:0000313" key="1">
    <source>
        <dbReference type="EMBL" id="CAG4941277.1"/>
    </source>
</evidence>
<dbReference type="EMBL" id="CAJQZP010000160">
    <property type="protein sequence ID" value="CAG4941277.1"/>
    <property type="molecule type" value="Genomic_DNA"/>
</dbReference>
<sequence>MMHKRLKFLKVYTGEGLTKALIASKDIAEEAELNPEFERKRSHMKMKMTHLRIRKCYLEQMFSNQY</sequence>
<keyword evidence="2" id="KW-1185">Reference proteome</keyword>